<dbReference type="RefSeq" id="WP_117355574.1">
    <property type="nucleotide sequence ID" value="NZ_QURH01000010.1"/>
</dbReference>
<gene>
    <name evidence="1" type="ORF">DZF91_00660</name>
</gene>
<dbReference type="PANTHER" id="PTHR34613:SF1">
    <property type="entry name" value="SLL6017 PROTEIN"/>
    <property type="match status" value="1"/>
</dbReference>
<evidence type="ECO:0008006" key="3">
    <source>
        <dbReference type="Google" id="ProtNLM"/>
    </source>
</evidence>
<dbReference type="AlphaFoldDB" id="A0A372JU96"/>
<dbReference type="Proteomes" id="UP000261811">
    <property type="component" value="Unassembled WGS sequence"/>
</dbReference>
<name>A0A372JU96_9ACTN</name>
<dbReference type="PANTHER" id="PTHR34613">
    <property type="entry name" value="SLL0800 PROTEIN"/>
    <property type="match status" value="1"/>
</dbReference>
<proteinExistence type="predicted"/>
<sequence>MVKPPHEALHQIFRHDPRLFADFLDRAAGLCFPKVLAVHEINPNLNEIRTVESEADTVLMVETVDGSHIVVIEAQERVARDKLKAWPYYVAYLRNKYDCEVTLIVVCHEVGTAEWARRAIFTGLAERPSQCTWPIVLAPDNVSPLTSAAEFVRDPMSAAFRVLTHASGEPTPGIIEALEEGLAALKQQDLETAQFLGSFLHAGLAKSSLLEPWRQIVSTIIKDKRLFEEIRADAEQEMLLTALAARGFELTDADRERIATCTDTATLKRWLVRTFEADSVGQVFSEG</sequence>
<organism evidence="1 2">
    <name type="scientific">Actinomadura logoneensis</name>
    <dbReference type="NCBI Taxonomy" id="2293572"/>
    <lineage>
        <taxon>Bacteria</taxon>
        <taxon>Bacillati</taxon>
        <taxon>Actinomycetota</taxon>
        <taxon>Actinomycetes</taxon>
        <taxon>Streptosporangiales</taxon>
        <taxon>Thermomonosporaceae</taxon>
        <taxon>Actinomadura</taxon>
    </lineage>
</organism>
<dbReference type="EMBL" id="QURH01000010">
    <property type="protein sequence ID" value="RFU43540.1"/>
    <property type="molecule type" value="Genomic_DNA"/>
</dbReference>
<dbReference type="OrthoDB" id="3207839at2"/>
<comment type="caution">
    <text evidence="1">The sequence shown here is derived from an EMBL/GenBank/DDBJ whole genome shotgun (WGS) entry which is preliminary data.</text>
</comment>
<keyword evidence="2" id="KW-1185">Reference proteome</keyword>
<accession>A0A372JU96</accession>
<protein>
    <recommendedName>
        <fullName evidence="3">Rpn family recombination-promoting nuclease/putative transposase</fullName>
    </recommendedName>
</protein>
<reference evidence="1 2" key="1">
    <citation type="submission" date="2018-08" db="EMBL/GenBank/DDBJ databases">
        <title>Actinomadura jelena sp. nov., a novel Actinomycete isolated from soil in Chad.</title>
        <authorList>
            <person name="Shi L."/>
        </authorList>
    </citation>
    <scope>NUCLEOTIDE SEQUENCE [LARGE SCALE GENOMIC DNA]</scope>
    <source>
        <strain evidence="1 2">NEAU-G17</strain>
    </source>
</reference>
<evidence type="ECO:0000313" key="2">
    <source>
        <dbReference type="Proteomes" id="UP000261811"/>
    </source>
</evidence>
<evidence type="ECO:0000313" key="1">
    <source>
        <dbReference type="EMBL" id="RFU43540.1"/>
    </source>
</evidence>